<feature type="domain" description="Peptidase C1A papain C-terminal" evidence="16">
    <location>
        <begin position="194"/>
        <end position="406"/>
    </location>
</feature>
<evidence type="ECO:0000256" key="8">
    <source>
        <dbReference type="ARBA" id="ARBA00023157"/>
    </source>
</evidence>
<dbReference type="RefSeq" id="XP_003773162.4">
    <property type="nucleotide sequence ID" value="XM_003773114.4"/>
</dbReference>
<accession>G3W184</accession>
<feature type="compositionally biased region" description="Basic and acidic residues" evidence="15">
    <location>
        <begin position="115"/>
        <end position="128"/>
    </location>
</feature>
<dbReference type="CTD" id="1519"/>
<evidence type="ECO:0000256" key="14">
    <source>
        <dbReference type="ARBA" id="ARBA00072046"/>
    </source>
</evidence>
<dbReference type="PROSITE" id="PS00139">
    <property type="entry name" value="THIOL_PROTEASE_CYS"/>
    <property type="match status" value="1"/>
</dbReference>
<dbReference type="InterPro" id="IPR039417">
    <property type="entry name" value="Peptidase_C1A_papain-like"/>
</dbReference>
<evidence type="ECO:0000256" key="7">
    <source>
        <dbReference type="ARBA" id="ARBA00023145"/>
    </source>
</evidence>
<dbReference type="GeneTree" id="ENSGT00940000159253"/>
<evidence type="ECO:0000256" key="13">
    <source>
        <dbReference type="ARBA" id="ARBA00066464"/>
    </source>
</evidence>
<gene>
    <name evidence="17" type="primary">CTSO</name>
</gene>
<dbReference type="FunCoup" id="G3W184">
    <property type="interactions" value="259"/>
</dbReference>
<evidence type="ECO:0000256" key="1">
    <source>
        <dbReference type="ARBA" id="ARBA00004371"/>
    </source>
</evidence>
<evidence type="ECO:0000256" key="5">
    <source>
        <dbReference type="ARBA" id="ARBA00022801"/>
    </source>
</evidence>
<dbReference type="EC" id="3.4.22.42" evidence="13"/>
<comment type="catalytic activity">
    <reaction evidence="11">
        <text>The recombinant human enzyme hydrolyzes synthetic endopeptidase substrates including Z-Phe-Arg-NHMec and Z-Arg-Arg-NHMec.</text>
        <dbReference type="EC" id="3.4.22.42"/>
    </reaction>
</comment>
<feature type="region of interest" description="Disordered" evidence="15">
    <location>
        <begin position="1"/>
        <end position="73"/>
    </location>
</feature>
<keyword evidence="9" id="KW-0325">Glycoprotein</keyword>
<evidence type="ECO:0000256" key="4">
    <source>
        <dbReference type="ARBA" id="ARBA00022729"/>
    </source>
</evidence>
<dbReference type="GO" id="GO:0008234">
    <property type="term" value="F:cysteine-type peptidase activity"/>
    <property type="evidence" value="ECO:0007669"/>
    <property type="project" value="UniProtKB-KW"/>
</dbReference>
<dbReference type="InterPro" id="IPR000169">
    <property type="entry name" value="Pept_cys_AS"/>
</dbReference>
<reference evidence="17" key="3">
    <citation type="submission" date="2025-09" db="UniProtKB">
        <authorList>
            <consortium name="Ensembl"/>
        </authorList>
    </citation>
    <scope>IDENTIFICATION</scope>
</reference>
<dbReference type="PANTHER" id="PTHR12411">
    <property type="entry name" value="CYSTEINE PROTEASE FAMILY C1-RELATED"/>
    <property type="match status" value="1"/>
</dbReference>
<name>G3W184_SARHA</name>
<evidence type="ECO:0000256" key="6">
    <source>
        <dbReference type="ARBA" id="ARBA00022807"/>
    </source>
</evidence>
<organism evidence="17 18">
    <name type="scientific">Sarcophilus harrisii</name>
    <name type="common">Tasmanian devil</name>
    <name type="synonym">Sarcophilus laniarius</name>
    <dbReference type="NCBI Taxonomy" id="9305"/>
    <lineage>
        <taxon>Eukaryota</taxon>
        <taxon>Metazoa</taxon>
        <taxon>Chordata</taxon>
        <taxon>Craniata</taxon>
        <taxon>Vertebrata</taxon>
        <taxon>Euteleostomi</taxon>
        <taxon>Mammalia</taxon>
        <taxon>Metatheria</taxon>
        <taxon>Dasyuromorphia</taxon>
        <taxon>Dasyuridae</taxon>
        <taxon>Sarcophilus</taxon>
    </lineage>
</organism>
<evidence type="ECO:0000256" key="3">
    <source>
        <dbReference type="ARBA" id="ARBA00022670"/>
    </source>
</evidence>
<dbReference type="GeneID" id="100928401"/>
<keyword evidence="5" id="KW-0378">Hydrolase</keyword>
<dbReference type="Gene3D" id="3.90.70.10">
    <property type="entry name" value="Cysteine proteinases"/>
    <property type="match status" value="1"/>
</dbReference>
<reference evidence="17 18" key="1">
    <citation type="journal article" date="2011" name="Proc. Natl. Acad. Sci. U.S.A.">
        <title>Genetic diversity and population structure of the endangered marsupial Sarcophilus harrisii (Tasmanian devil).</title>
        <authorList>
            <person name="Miller W."/>
            <person name="Hayes V.M."/>
            <person name="Ratan A."/>
            <person name="Petersen D.C."/>
            <person name="Wittekindt N.E."/>
            <person name="Miller J."/>
            <person name="Walenz B."/>
            <person name="Knight J."/>
            <person name="Qi J."/>
            <person name="Zhao F."/>
            <person name="Wang Q."/>
            <person name="Bedoya-Reina O.C."/>
            <person name="Katiyar N."/>
            <person name="Tomsho L.P."/>
            <person name="Kasson L.M."/>
            <person name="Hardie R.A."/>
            <person name="Woodbridge P."/>
            <person name="Tindall E.A."/>
            <person name="Bertelsen M.F."/>
            <person name="Dixon D."/>
            <person name="Pyecroft S."/>
            <person name="Helgen K.M."/>
            <person name="Lesk A.M."/>
            <person name="Pringle T.H."/>
            <person name="Patterson N."/>
            <person name="Zhang Y."/>
            <person name="Kreiss A."/>
            <person name="Woods G.M."/>
            <person name="Jones M.E."/>
            <person name="Schuster S.C."/>
        </authorList>
    </citation>
    <scope>NUCLEOTIDE SEQUENCE [LARGE SCALE GENOMIC DNA]</scope>
</reference>
<evidence type="ECO:0000256" key="2">
    <source>
        <dbReference type="ARBA" id="ARBA00008455"/>
    </source>
</evidence>
<keyword evidence="6" id="KW-0788">Thiol protease</keyword>
<dbReference type="AlphaFoldDB" id="G3W184"/>
<reference evidence="17" key="2">
    <citation type="submission" date="2025-08" db="UniProtKB">
        <authorList>
            <consortium name="Ensembl"/>
        </authorList>
    </citation>
    <scope>IDENTIFICATION</scope>
</reference>
<evidence type="ECO:0000259" key="16">
    <source>
        <dbReference type="SMART" id="SM00645"/>
    </source>
</evidence>
<sequence>MGSLNSKDGSAAAGDIQRGALAPRLDQRRAGSTQLGAPPPQPIPRPQLEREELPKRKRKQACGARRPPSSEPMKPAGLQWLWLFWGCSCSLGSAPPGLPRGALPGAAAAANSSRSRLDSPERSEKRSAAFRESLKRHRYLNSFSSRANTSAIYGINQFSHLFPEEFRAIYLRSKPSQLPLYHKELKMPATHMPLPIRFDWRDKNVVTKVRNQQMCGGCWAFSVVGGIESAYAIKGESLEDLSVQQVIDCSYNNFGCSGGSTVNALNWLNKTQVRLVRDSEYSFKAQTGLCHYFSGSHAGVSIKGYSSYDFSDKEDEMAKVLLAYGPLAVIVDAISWQDYLGGIIQHHCSSGEANHAVLITGFDKTGNTPYWIVRNSWGTSWGVDGYAFVKMGANICGIADSVSAVFV</sequence>
<dbReference type="PRINTS" id="PR00705">
    <property type="entry name" value="PAPAIN"/>
</dbReference>
<proteinExistence type="inferred from homology"/>
<evidence type="ECO:0000256" key="9">
    <source>
        <dbReference type="ARBA" id="ARBA00023180"/>
    </source>
</evidence>
<evidence type="ECO:0000256" key="10">
    <source>
        <dbReference type="ARBA" id="ARBA00023228"/>
    </source>
</evidence>
<keyword evidence="7" id="KW-0865">Zymogen</keyword>
<evidence type="ECO:0000313" key="18">
    <source>
        <dbReference type="Proteomes" id="UP000007648"/>
    </source>
</evidence>
<dbReference type="OrthoDB" id="498368at2759"/>
<comment type="subcellular location">
    <subcellularLocation>
        <location evidence="1">Lysosome</location>
    </subcellularLocation>
</comment>
<dbReference type="GO" id="GO:0005764">
    <property type="term" value="C:lysosome"/>
    <property type="evidence" value="ECO:0007669"/>
    <property type="project" value="UniProtKB-SubCell"/>
</dbReference>
<evidence type="ECO:0000313" key="17">
    <source>
        <dbReference type="Ensembl" id="ENSSHAP00000009189.2"/>
    </source>
</evidence>
<dbReference type="FunFam" id="3.90.70.10:FF:000079">
    <property type="entry name" value="Cathepsin O"/>
    <property type="match status" value="1"/>
</dbReference>
<dbReference type="SMART" id="SM00645">
    <property type="entry name" value="Pept_C1"/>
    <property type="match status" value="1"/>
</dbReference>
<keyword evidence="3" id="KW-0645">Protease</keyword>
<dbReference type="HOGENOM" id="CLU_012184_1_3_1"/>
<dbReference type="InterPro" id="IPR000668">
    <property type="entry name" value="Peptidase_C1A_C"/>
</dbReference>
<dbReference type="Pfam" id="PF00112">
    <property type="entry name" value="Peptidase_C1"/>
    <property type="match status" value="1"/>
</dbReference>
<keyword evidence="4" id="KW-0732">Signal</keyword>
<protein>
    <recommendedName>
        <fullName evidence="14">Cathepsin O</fullName>
        <ecNumber evidence="13">3.4.22.42</ecNumber>
    </recommendedName>
</protein>
<dbReference type="PROSITE" id="PS00639">
    <property type="entry name" value="THIOL_PROTEASE_HIS"/>
    <property type="match status" value="1"/>
</dbReference>
<dbReference type="InParanoid" id="G3W184"/>
<keyword evidence="18" id="KW-1185">Reference proteome</keyword>
<evidence type="ECO:0000256" key="11">
    <source>
        <dbReference type="ARBA" id="ARBA00051025"/>
    </source>
</evidence>
<keyword evidence="8" id="KW-1015">Disulfide bond</keyword>
<keyword evidence="10" id="KW-0458">Lysosome</keyword>
<dbReference type="STRING" id="9305.ENSSHAP00000009189"/>
<feature type="region of interest" description="Disordered" evidence="15">
    <location>
        <begin position="109"/>
        <end position="128"/>
    </location>
</feature>
<dbReference type="Proteomes" id="UP000007648">
    <property type="component" value="Unassembled WGS sequence"/>
</dbReference>
<dbReference type="CDD" id="cd02248">
    <property type="entry name" value="Peptidase_C1A"/>
    <property type="match status" value="1"/>
</dbReference>
<dbReference type="InterPro" id="IPR013128">
    <property type="entry name" value="Peptidase_C1A"/>
</dbReference>
<dbReference type="InterPro" id="IPR038765">
    <property type="entry name" value="Papain-like_cys_pep_sf"/>
</dbReference>
<dbReference type="eggNOG" id="KOG1542">
    <property type="taxonomic scope" value="Eukaryota"/>
</dbReference>
<dbReference type="GO" id="GO:0006508">
    <property type="term" value="P:proteolysis"/>
    <property type="evidence" value="ECO:0007669"/>
    <property type="project" value="UniProtKB-KW"/>
</dbReference>
<dbReference type="KEGG" id="shr:100928401"/>
<dbReference type="InterPro" id="IPR025660">
    <property type="entry name" value="Pept_his_AS"/>
</dbReference>
<dbReference type="SUPFAM" id="SSF54001">
    <property type="entry name" value="Cysteine proteinases"/>
    <property type="match status" value="1"/>
</dbReference>
<evidence type="ECO:0000256" key="15">
    <source>
        <dbReference type="SAM" id="MobiDB-lite"/>
    </source>
</evidence>
<evidence type="ECO:0000256" key="12">
    <source>
        <dbReference type="ARBA" id="ARBA00053492"/>
    </source>
</evidence>
<dbReference type="Ensembl" id="ENSSHAT00000009267.2">
    <property type="protein sequence ID" value="ENSSHAP00000009189.2"/>
    <property type="gene ID" value="ENSSHAG00000007955.2"/>
</dbReference>
<comment type="similarity">
    <text evidence="2">Belongs to the peptidase C1 family.</text>
</comment>
<comment type="function">
    <text evidence="12">Proteolytic enzyme possibly involved in normal cellular protein degradation and turnover.</text>
</comment>